<feature type="domain" description="DUF4168" evidence="3">
    <location>
        <begin position="36"/>
        <end position="112"/>
    </location>
</feature>
<keyword evidence="5" id="KW-1185">Reference proteome</keyword>
<organism evidence="4 5">
    <name type="scientific">Halovulum dunhuangense</name>
    <dbReference type="NCBI Taxonomy" id="1505036"/>
    <lineage>
        <taxon>Bacteria</taxon>
        <taxon>Pseudomonadati</taxon>
        <taxon>Pseudomonadota</taxon>
        <taxon>Alphaproteobacteria</taxon>
        <taxon>Rhodobacterales</taxon>
        <taxon>Paracoccaceae</taxon>
        <taxon>Halovulum</taxon>
    </lineage>
</organism>
<comment type="caution">
    <text evidence="4">The sequence shown here is derived from an EMBL/GenBank/DDBJ whole genome shotgun (WGS) entry which is preliminary data.</text>
</comment>
<keyword evidence="2" id="KW-0732">Signal</keyword>
<evidence type="ECO:0000259" key="3">
    <source>
        <dbReference type="Pfam" id="PF13767"/>
    </source>
</evidence>
<name>A0A849L1T4_9RHOB</name>
<dbReference type="Proteomes" id="UP000572377">
    <property type="component" value="Unassembled WGS sequence"/>
</dbReference>
<evidence type="ECO:0000256" key="2">
    <source>
        <dbReference type="SAM" id="SignalP"/>
    </source>
</evidence>
<gene>
    <name evidence="4" type="ORF">HMH01_07125</name>
</gene>
<feature type="coiled-coil region" evidence="1">
    <location>
        <begin position="66"/>
        <end position="93"/>
    </location>
</feature>
<accession>A0A849L1T4</accession>
<proteinExistence type="predicted"/>
<dbReference type="RefSeq" id="WP_171323772.1">
    <property type="nucleotide sequence ID" value="NZ_JABFBC010000001.1"/>
</dbReference>
<evidence type="ECO:0000256" key="1">
    <source>
        <dbReference type="SAM" id="Coils"/>
    </source>
</evidence>
<dbReference type="EMBL" id="JABFBC010000001">
    <property type="protein sequence ID" value="NNU80209.1"/>
    <property type="molecule type" value="Genomic_DNA"/>
</dbReference>
<dbReference type="Pfam" id="PF13767">
    <property type="entry name" value="DUF4168"/>
    <property type="match status" value="1"/>
</dbReference>
<protein>
    <submittedName>
        <fullName evidence="4">DUF4168 domain-containing protein</fullName>
    </submittedName>
</protein>
<keyword evidence="1" id="KW-0175">Coiled coil</keyword>
<evidence type="ECO:0000313" key="5">
    <source>
        <dbReference type="Proteomes" id="UP000572377"/>
    </source>
</evidence>
<sequence>MTIRNTLSAAALATGIAFGPIAAAGVMAQDAGSYGDAEITSFVMAALDVEEVRAAYQPRLQAATEEAEQLELIEQANQEMVQAIENADGITVEEYLEISDAMQIDPEMNARINEKFQELAPAE</sequence>
<evidence type="ECO:0000313" key="4">
    <source>
        <dbReference type="EMBL" id="NNU80209.1"/>
    </source>
</evidence>
<reference evidence="4 5" key="1">
    <citation type="submission" date="2020-05" db="EMBL/GenBank/DDBJ databases">
        <title>Gimesia benthica sp. nov., a novel planctomycete isolated from a deep-sea water sample of the Northwest Indian Ocean.</title>
        <authorList>
            <person name="Wang J."/>
            <person name="Ruan C."/>
            <person name="Song L."/>
            <person name="Zhu Y."/>
            <person name="Li A."/>
            <person name="Zheng X."/>
            <person name="Wang L."/>
            <person name="Lu Z."/>
            <person name="Huang Y."/>
            <person name="Du W."/>
            <person name="Zhou Y."/>
            <person name="Huang L."/>
            <person name="Dai X."/>
        </authorList>
    </citation>
    <scope>NUCLEOTIDE SEQUENCE [LARGE SCALE GENOMIC DNA]</scope>
    <source>
        <strain evidence="4 5">YYQ-30</strain>
    </source>
</reference>
<feature type="signal peptide" evidence="2">
    <location>
        <begin position="1"/>
        <end position="24"/>
    </location>
</feature>
<feature type="chain" id="PRO_5032797186" evidence="2">
    <location>
        <begin position="25"/>
        <end position="123"/>
    </location>
</feature>
<dbReference type="InterPro" id="IPR025433">
    <property type="entry name" value="DUF4168"/>
</dbReference>
<dbReference type="AlphaFoldDB" id="A0A849L1T4"/>